<name>A0ABQ1UDT3_9GAMM</name>
<dbReference type="EMBL" id="BMIT01000033">
    <property type="protein sequence ID" value="GGF13897.1"/>
    <property type="molecule type" value="Genomic_DNA"/>
</dbReference>
<sequence>MLHKELKEKQRKLRDNFPEGLALRVHRALSWLDKSEQCNQDLDCQFIFYGFLLMPHMHKIQSA</sequence>
<protein>
    <submittedName>
        <fullName evidence="1">Uncharacterized protein</fullName>
    </submittedName>
</protein>
<gene>
    <name evidence="1" type="ORF">GCM10008027_43390</name>
</gene>
<dbReference type="Proteomes" id="UP000638462">
    <property type="component" value="Unassembled WGS sequence"/>
</dbReference>
<keyword evidence="2" id="KW-1185">Reference proteome</keyword>
<evidence type="ECO:0000313" key="1">
    <source>
        <dbReference type="EMBL" id="GGF13897.1"/>
    </source>
</evidence>
<comment type="caution">
    <text evidence="1">The sequence shown here is derived from an EMBL/GenBank/DDBJ whole genome shotgun (WGS) entry which is preliminary data.</text>
</comment>
<accession>A0ABQ1UDT3</accession>
<reference evidence="2" key="1">
    <citation type="journal article" date="2019" name="Int. J. Syst. Evol. Microbiol.">
        <title>The Global Catalogue of Microorganisms (GCM) 10K type strain sequencing project: providing services to taxonomists for standard genome sequencing and annotation.</title>
        <authorList>
            <consortium name="The Broad Institute Genomics Platform"/>
            <consortium name="The Broad Institute Genome Sequencing Center for Infectious Disease"/>
            <person name="Wu L."/>
            <person name="Ma J."/>
        </authorList>
    </citation>
    <scope>NUCLEOTIDE SEQUENCE [LARGE SCALE GENOMIC DNA]</scope>
    <source>
        <strain evidence="2">CGMCC 1.15394</strain>
    </source>
</reference>
<proteinExistence type="predicted"/>
<evidence type="ECO:0000313" key="2">
    <source>
        <dbReference type="Proteomes" id="UP000638462"/>
    </source>
</evidence>
<organism evidence="1 2">
    <name type="scientific">Pseudoalteromonas gelatinilytica</name>
    <dbReference type="NCBI Taxonomy" id="1703256"/>
    <lineage>
        <taxon>Bacteria</taxon>
        <taxon>Pseudomonadati</taxon>
        <taxon>Pseudomonadota</taxon>
        <taxon>Gammaproteobacteria</taxon>
        <taxon>Alteromonadales</taxon>
        <taxon>Pseudoalteromonadaceae</taxon>
        <taxon>Pseudoalteromonas</taxon>
    </lineage>
</organism>